<dbReference type="KEGG" id="hsu:HLASF_0022"/>
<dbReference type="EMBL" id="CP008874">
    <property type="protein sequence ID" value="AKH96536.1"/>
    <property type="molecule type" value="Genomic_DNA"/>
</dbReference>
<dbReference type="PATRIC" id="fig|1604004.4.peg.24"/>
<dbReference type="AlphaFoldDB" id="A0A0F7P5S5"/>
<dbReference type="HOGENOM" id="CLU_402070_0_0_2"/>
<dbReference type="Proteomes" id="UP000060390">
    <property type="component" value="Chromosome"/>
</dbReference>
<feature type="region of interest" description="Disordered" evidence="1">
    <location>
        <begin position="1"/>
        <end position="25"/>
    </location>
</feature>
<dbReference type="OrthoDB" id="351122at2157"/>
<dbReference type="EMBL" id="CP011564">
    <property type="protein sequence ID" value="ALG80938.1"/>
    <property type="molecule type" value="Genomic_DNA"/>
</dbReference>
<protein>
    <submittedName>
        <fullName evidence="2">Uncharacterized protein</fullName>
    </submittedName>
</protein>
<dbReference type="SUPFAM" id="SSF55874">
    <property type="entry name" value="ATPase domain of HSP90 chaperone/DNA topoisomerase II/histidine kinase"/>
    <property type="match status" value="1"/>
</dbReference>
<evidence type="ECO:0000313" key="5">
    <source>
        <dbReference type="Proteomes" id="UP000069906"/>
    </source>
</evidence>
<dbReference type="Gene3D" id="3.30.565.10">
    <property type="entry name" value="Histidine kinase-like ATPase, C-terminal domain"/>
    <property type="match status" value="1"/>
</dbReference>
<proteinExistence type="predicted"/>
<accession>A0A0F7P5S5</accession>
<feature type="region of interest" description="Disordered" evidence="1">
    <location>
        <begin position="385"/>
        <end position="452"/>
    </location>
</feature>
<name>A0A0F7P5S5_9EURY</name>
<dbReference type="GeneID" id="26009400"/>
<dbReference type="RefSeq" id="WP_050047395.1">
    <property type="nucleotide sequence ID" value="NZ_CP008874.1"/>
</dbReference>
<dbReference type="Proteomes" id="UP000069906">
    <property type="component" value="Chromosome"/>
</dbReference>
<gene>
    <name evidence="3" type="ORF">HLASA_0022</name>
    <name evidence="2" type="ORF">HLASF_0022</name>
</gene>
<feature type="compositionally biased region" description="Basic and acidic residues" evidence="1">
    <location>
        <begin position="439"/>
        <end position="451"/>
    </location>
</feature>
<feature type="compositionally biased region" description="Acidic residues" evidence="1">
    <location>
        <begin position="479"/>
        <end position="491"/>
    </location>
</feature>
<reference evidence="4" key="2">
    <citation type="submission" date="2015-05" db="EMBL/GenBank/DDBJ databases">
        <title>Complete genome sequence of Halanaeroarchaeum sulfurireducens type strain M27-SA2, a sulfate-reducer haloarchaeon from marine anoxic lake Medee.</title>
        <authorList>
            <person name="Messina E."/>
            <person name="Kublanov I.V."/>
            <person name="Toshchakov S."/>
            <person name="Arcadi E."/>
            <person name="La Spada G."/>
            <person name="La Cono V."/>
            <person name="Yakimov M.M."/>
        </authorList>
    </citation>
    <scope>NUCLEOTIDE SEQUENCE [LARGE SCALE GENOMIC DNA]</scope>
    <source>
        <strain evidence="4">M27-SA2</strain>
    </source>
</reference>
<feature type="compositionally biased region" description="Basic and acidic residues" evidence="1">
    <location>
        <begin position="1"/>
        <end position="21"/>
    </location>
</feature>
<feature type="region of interest" description="Disordered" evidence="1">
    <location>
        <begin position="474"/>
        <end position="495"/>
    </location>
</feature>
<organism evidence="2 5">
    <name type="scientific">Halanaeroarchaeum sulfurireducens</name>
    <dbReference type="NCBI Taxonomy" id="1604004"/>
    <lineage>
        <taxon>Archaea</taxon>
        <taxon>Methanobacteriati</taxon>
        <taxon>Methanobacteriota</taxon>
        <taxon>Stenosarchaea group</taxon>
        <taxon>Halobacteria</taxon>
        <taxon>Halobacteriales</taxon>
        <taxon>Halobacteriaceae</taxon>
        <taxon>Halanaeroarchaeum</taxon>
    </lineage>
</organism>
<feature type="compositionally biased region" description="Acidic residues" evidence="1">
    <location>
        <begin position="413"/>
        <end position="435"/>
    </location>
</feature>
<reference evidence="2 5" key="1">
    <citation type="journal article" date="2015" name="ISME J.">
        <title>Elemental sulfur and acetate can support life of a novel strictly anaerobic haloarchaeon.</title>
        <authorList>
            <person name="Sorokin D.Y."/>
            <person name="Kublanov I.V."/>
            <person name="Gavrilov S.N."/>
            <person name="Rojo D."/>
            <person name="Roman P."/>
            <person name="Golyshin P.N."/>
            <person name="Slepak V.Z."/>
            <person name="Smedile F."/>
            <person name="Ferrer M."/>
            <person name="Messina E."/>
            <person name="La Cono V."/>
            <person name="Yakimov M.M."/>
        </authorList>
    </citation>
    <scope>NUCLEOTIDE SEQUENCE [LARGE SCALE GENOMIC DNA]</scope>
    <source>
        <strain evidence="2 5">HSR2</strain>
    </source>
</reference>
<evidence type="ECO:0000313" key="3">
    <source>
        <dbReference type="EMBL" id="ALG80938.1"/>
    </source>
</evidence>
<evidence type="ECO:0000256" key="1">
    <source>
        <dbReference type="SAM" id="MobiDB-lite"/>
    </source>
</evidence>
<evidence type="ECO:0000313" key="4">
    <source>
        <dbReference type="Proteomes" id="UP000060390"/>
    </source>
</evidence>
<feature type="compositionally biased region" description="Acidic residues" evidence="1">
    <location>
        <begin position="385"/>
        <end position="395"/>
    </location>
</feature>
<keyword evidence="5" id="KW-1185">Reference proteome</keyword>
<evidence type="ECO:0000313" key="2">
    <source>
        <dbReference type="EMBL" id="AKH96536.1"/>
    </source>
</evidence>
<dbReference type="InterPro" id="IPR036890">
    <property type="entry name" value="HATPase_C_sf"/>
</dbReference>
<sequence length="684" mass="76767">MVSDGRDGDGRIDDSEFEQNKEPISQDIANTLQRVVNDYANHWKGVLGESIQNSYDAWATNRFDRGIIPEDQKLIIELTIDINRREYIWKDNAGGMPEKIFRNEFTGLDTPGDEKQSGGAGGAYGRGFHVISGLGQETYAETKHGGFHGGLVVRGAEQAPYNQIDSLTQQGTRVAVKDCKSNVILKLSDRERVHEHVKARFQRMLEHDDVTVLVTIDGVTEEVEPVDLSEFEVLWEGDIEFEHVGEQKVLKDAVVYKNEGQDIPFEGMAMCKRHNKMGQTYMRVKQYRPQRIKHIDEMFGFCDASVLCPKYENNAHTGWVGGVLPAGIKGKFEQIERDEFHAGPTNIAQRDEIVESALDTLTNQWEENPFGVSTDASDLEFAIEDDDPSNQEEPGDTQLDGPTQSQLPVENPNVDEESESGAEDIYVDEENDGNGESEGPVKKDGEPEPVLKCRTKQRTFDAGETIDIRVLVDNPEGTGETDYEVEGEVEGESGTTELKPRNISVAEGDTSGGADGWEFDPSSEEGKFVFRAKLHSAGQTGEEVDTTNTYFFVGETIEEETGKPKRTFIEDIELFPDPDDEKFRHELQEGDDAFLLLANPSHPEYRYAEKLDGRNSIDNQVALLVRWGQEAVMNYLLLDRLEAELQNHNDDDGEPLDEKFTGLVRRRLMENLSQFSAQTYDSLS</sequence>
<reference evidence="3 4" key="3">
    <citation type="journal article" date="2016" name="Stand. Genomic Sci.">
        <title>Complete genome sequence of 'Halanaeroarchaeum sulfurireducens' M27-SA2, a sulfur-reducing and acetate-oxidizing haloarchaeon from the deep-sea hypersaline anoxic lake Medee.</title>
        <authorList>
            <person name="Messina E."/>
            <person name="Sorokin D.Y."/>
            <person name="Kublanov I.V."/>
            <person name="Toshchakov S."/>
            <person name="Lopatina A."/>
            <person name="Arcadi E."/>
            <person name="Smedile F."/>
            <person name="La Spada G."/>
            <person name="La Cono V."/>
            <person name="Yakimov M.M."/>
        </authorList>
    </citation>
    <scope>NUCLEOTIDE SEQUENCE [LARGE SCALE GENOMIC DNA]</scope>
    <source>
        <strain evidence="3 4">M27-SA2</strain>
    </source>
</reference>
<dbReference type="KEGG" id="hsf:HLASA_0022"/>